<evidence type="ECO:0000256" key="1">
    <source>
        <dbReference type="SAM" id="MobiDB-lite"/>
    </source>
</evidence>
<organism evidence="2 3">
    <name type="scientific">Metschnikowia aff. pulcherrima</name>
    <dbReference type="NCBI Taxonomy" id="2163413"/>
    <lineage>
        <taxon>Eukaryota</taxon>
        <taxon>Fungi</taxon>
        <taxon>Dikarya</taxon>
        <taxon>Ascomycota</taxon>
        <taxon>Saccharomycotina</taxon>
        <taxon>Pichiomycetes</taxon>
        <taxon>Metschnikowiaceae</taxon>
        <taxon>Metschnikowia</taxon>
    </lineage>
</organism>
<reference evidence="3" key="1">
    <citation type="submission" date="2019-03" db="EMBL/GenBank/DDBJ databases">
        <title>Snf2 controls pulcherriminic acid biosynthesis and connects pigmentation and antifungal activity of the yeast Metschnikowia pulcherrima.</title>
        <authorList>
            <person name="Gore-Lloyd D."/>
            <person name="Sumann I."/>
            <person name="Brachmann A.O."/>
            <person name="Schneeberger K."/>
            <person name="Ortiz-Merino R.A."/>
            <person name="Moreno-Beltran M."/>
            <person name="Schlaefli M."/>
            <person name="Kirner P."/>
            <person name="Santos Kron A."/>
            <person name="Wolfe K.H."/>
            <person name="Piel J."/>
            <person name="Ahrens C.H."/>
            <person name="Henk D."/>
            <person name="Freimoser F.M."/>
        </authorList>
    </citation>
    <scope>NUCLEOTIDE SEQUENCE [LARGE SCALE GENOMIC DNA]</scope>
    <source>
        <strain evidence="3">APC 1.2</strain>
    </source>
</reference>
<dbReference type="EMBL" id="CP034456">
    <property type="protein sequence ID" value="QBM86189.1"/>
    <property type="molecule type" value="Genomic_DNA"/>
</dbReference>
<feature type="compositionally biased region" description="Polar residues" evidence="1">
    <location>
        <begin position="267"/>
        <end position="283"/>
    </location>
</feature>
<accession>A0A4P6XHV2</accession>
<evidence type="ECO:0000313" key="2">
    <source>
        <dbReference type="EMBL" id="QBM86189.1"/>
    </source>
</evidence>
<gene>
    <name evidence="2" type="ORF">METSCH_A08250</name>
</gene>
<proteinExistence type="predicted"/>
<dbReference type="AlphaFoldDB" id="A0A4P6XHV2"/>
<keyword evidence="3" id="KW-1185">Reference proteome</keyword>
<feature type="region of interest" description="Disordered" evidence="1">
    <location>
        <begin position="267"/>
        <end position="287"/>
    </location>
</feature>
<sequence length="477" mass="54006">MFTLLDLREETYNNGWILVHVIAFKPIPGKNVYHVSVTDYTTQNSAPIPVVDNRLSLGEDEKAILKIKFELFLELADAYSKKAQQDLFRAEDVNAETSAWIDISRSYCFAIMKVSLEVNQMPFVRKCDLLEYTSFRFPLLWERFANAHFGRVLLDKPLLLRLLNNCLTSEQRSVLEDAPGDSTSYSTEESQVGVKAESSVMIDDSQEQQHVIQQQEQFLESLQREPGAEVHFRDTFAQQRNDPLAGVPKSTQTSQELLTQVPIFANESQKSQESQPGQNTQTPGLLAQFSPLPLQPYADSQIFEDTLRLRPINSELSLEEIYAAQEEGTILPLAALKQVPAEVDHRTYTVKAHIVGTFPDDLMYVCTKRYDLHKDGPELSDPAVNAIELLLLDEIAGTAARQDSVWVHVPKDQVLTFFGCRHVEQLYTQMPAMKAEFAKLYSSAITVEVVRARYAGRPVMWVLKDVSRMSVLSNELV</sequence>
<evidence type="ECO:0000313" key="3">
    <source>
        <dbReference type="Proteomes" id="UP000292447"/>
    </source>
</evidence>
<dbReference type="Proteomes" id="UP000292447">
    <property type="component" value="Chromosome I"/>
</dbReference>
<name>A0A4P6XHV2_9ASCO</name>
<protein>
    <submittedName>
        <fullName evidence="2">Uncharacterized protein</fullName>
    </submittedName>
</protein>